<gene>
    <name evidence="1" type="ORF">AQPE_1090</name>
</gene>
<evidence type="ECO:0000313" key="1">
    <source>
        <dbReference type="EMBL" id="BBE16943.1"/>
    </source>
</evidence>
<protein>
    <submittedName>
        <fullName evidence="1">Uncharacterized protein</fullName>
    </submittedName>
</protein>
<accession>A0A5K7S5Y2</accession>
<proteinExistence type="predicted"/>
<dbReference type="KEGG" id="anf:AQPE_1090"/>
<dbReference type="Proteomes" id="UP001193389">
    <property type="component" value="Chromosome"/>
</dbReference>
<sequence>MPQFEVPKVDRQFFVRNFRHFCLRFSDSKNKLLTDENSDIQIIFREGEYFNR</sequence>
<keyword evidence="2" id="KW-1185">Reference proteome</keyword>
<dbReference type="AlphaFoldDB" id="A0A5K7S5Y2"/>
<organism evidence="1 2">
    <name type="scientific">Aquipluma nitroreducens</name>
    <dbReference type="NCBI Taxonomy" id="2010828"/>
    <lineage>
        <taxon>Bacteria</taxon>
        <taxon>Pseudomonadati</taxon>
        <taxon>Bacteroidota</taxon>
        <taxon>Bacteroidia</taxon>
        <taxon>Marinilabiliales</taxon>
        <taxon>Prolixibacteraceae</taxon>
        <taxon>Aquipluma</taxon>
    </lineage>
</organism>
<dbReference type="EMBL" id="AP018694">
    <property type="protein sequence ID" value="BBE16943.1"/>
    <property type="molecule type" value="Genomic_DNA"/>
</dbReference>
<evidence type="ECO:0000313" key="2">
    <source>
        <dbReference type="Proteomes" id="UP001193389"/>
    </source>
</evidence>
<name>A0A5K7S5Y2_9BACT</name>
<reference evidence="1" key="1">
    <citation type="journal article" date="2020" name="Int. J. Syst. Evol. Microbiol.">
        <title>Aquipluma nitroreducens gen. nov. sp. nov., a novel facultatively anaerobic bacterium isolated from a freshwater lake.</title>
        <authorList>
            <person name="Watanabe M."/>
            <person name="Kojima H."/>
            <person name="Fukui M."/>
        </authorList>
    </citation>
    <scope>NUCLEOTIDE SEQUENCE</scope>
    <source>
        <strain evidence="1">MeG22</strain>
    </source>
</reference>